<feature type="compositionally biased region" description="Acidic residues" evidence="2">
    <location>
        <begin position="45"/>
        <end position="55"/>
    </location>
</feature>
<dbReference type="EMBL" id="JAIZAY010000014">
    <property type="protein sequence ID" value="KAJ8029612.1"/>
    <property type="molecule type" value="Genomic_DNA"/>
</dbReference>
<protein>
    <recommendedName>
        <fullName evidence="5">Endonuclease/exonuclease/phosphatase domain-containing protein</fullName>
    </recommendedName>
</protein>
<comment type="caution">
    <text evidence="3">The sequence shown here is derived from an EMBL/GenBank/DDBJ whole genome shotgun (WGS) entry which is preliminary data.</text>
</comment>
<reference evidence="3" key="1">
    <citation type="submission" date="2021-10" db="EMBL/GenBank/DDBJ databases">
        <title>Tropical sea cucumber genome reveals ecological adaptation and Cuvierian tubules defense mechanism.</title>
        <authorList>
            <person name="Chen T."/>
        </authorList>
    </citation>
    <scope>NUCLEOTIDE SEQUENCE</scope>
    <source>
        <strain evidence="3">Nanhai2018</strain>
        <tissue evidence="3">Muscle</tissue>
    </source>
</reference>
<dbReference type="PANTHER" id="PTHR35555:SF3">
    <property type="entry name" value="ENDONUCLEASE-REVERSE TRANSCRIPTASE"/>
    <property type="match status" value="1"/>
</dbReference>
<accession>A0A9Q1BMW8</accession>
<feature type="coiled-coil region" evidence="1">
    <location>
        <begin position="60"/>
        <end position="119"/>
    </location>
</feature>
<organism evidence="3 4">
    <name type="scientific">Holothuria leucospilota</name>
    <name type="common">Black long sea cucumber</name>
    <name type="synonym">Mertensiothuria leucospilota</name>
    <dbReference type="NCBI Taxonomy" id="206669"/>
    <lineage>
        <taxon>Eukaryota</taxon>
        <taxon>Metazoa</taxon>
        <taxon>Echinodermata</taxon>
        <taxon>Eleutherozoa</taxon>
        <taxon>Echinozoa</taxon>
        <taxon>Holothuroidea</taxon>
        <taxon>Aspidochirotacea</taxon>
        <taxon>Aspidochirotida</taxon>
        <taxon>Holothuriidae</taxon>
        <taxon>Holothuria</taxon>
    </lineage>
</organism>
<dbReference type="PANTHER" id="PTHR35555">
    <property type="entry name" value="ENDONUCLEASE-REVERSE TRANSCRIPTASE"/>
    <property type="match status" value="1"/>
</dbReference>
<evidence type="ECO:0000313" key="4">
    <source>
        <dbReference type="Proteomes" id="UP001152320"/>
    </source>
</evidence>
<keyword evidence="1" id="KW-0175">Coiled coil</keyword>
<evidence type="ECO:0000256" key="1">
    <source>
        <dbReference type="SAM" id="Coils"/>
    </source>
</evidence>
<dbReference type="InterPro" id="IPR036691">
    <property type="entry name" value="Endo/exonu/phosph_ase_sf"/>
</dbReference>
<name>A0A9Q1BMW8_HOLLE</name>
<dbReference type="SUPFAM" id="SSF56219">
    <property type="entry name" value="DNase I-like"/>
    <property type="match status" value="1"/>
</dbReference>
<sequence>MPGGRPAGSLGKKKREELAAQQRLTSLTSSLATNLRSKKTPTVQEYEDSEEDDVTTESFVDSLDKAIAVINSELQKIRRDFSKAIEEHDKAIEALRTENTSLKTRCESLEARIASLENSQVSQAELINKQERFSRRNNFRIVGLKTESDEDSIQKAMEVIAKVGVNNCKIERAHRDGRSVPGRDRHLLVKLSYYQDKVTIMKNARQALASENYYIIDDLTKLDLKEKRRWSQQVNQLFEQGTRIRFSGGCWRSINAGDFNFVFNLELDKTGGNPRTNFKARETCLDLMATYDLIDIWREKNPCVKNFTWSSNVTPGIHCRLDYFLVSRHVSHAVNETIFSPGIQSDHSCISLTISTYSVKRGPGYWKLNNSLLSDTNYVSLINNIILSELHNNEYRDPSARWEFLKFRIRNASIKYSKEKAKERRGKERELLKRIANLEQVLYTDDSSAIRHQIKEAQNELLLHYNYKLQGTVIRSRARWVEEGEKNTKYFLNLEKRNKASNVIQSLKLDSGDYISSNDAILAEINKVYFSLYSSGGCNPDPFFLGLPEQCAHAVNLDSCDGELTPDECFEALK</sequence>
<evidence type="ECO:0008006" key="5">
    <source>
        <dbReference type="Google" id="ProtNLM"/>
    </source>
</evidence>
<feature type="region of interest" description="Disordered" evidence="2">
    <location>
        <begin position="29"/>
        <end position="57"/>
    </location>
</feature>
<gene>
    <name evidence="3" type="ORF">HOLleu_29052</name>
</gene>
<dbReference type="Gene3D" id="3.60.10.10">
    <property type="entry name" value="Endonuclease/exonuclease/phosphatase"/>
    <property type="match status" value="1"/>
</dbReference>
<dbReference type="AlphaFoldDB" id="A0A9Q1BMW8"/>
<dbReference type="Gene3D" id="3.30.70.1820">
    <property type="entry name" value="L1 transposable element, RRM domain"/>
    <property type="match status" value="1"/>
</dbReference>
<evidence type="ECO:0000256" key="2">
    <source>
        <dbReference type="SAM" id="MobiDB-lite"/>
    </source>
</evidence>
<evidence type="ECO:0000313" key="3">
    <source>
        <dbReference type="EMBL" id="KAJ8029612.1"/>
    </source>
</evidence>
<keyword evidence="4" id="KW-1185">Reference proteome</keyword>
<dbReference type="Proteomes" id="UP001152320">
    <property type="component" value="Chromosome 14"/>
</dbReference>
<proteinExistence type="predicted"/>